<dbReference type="AlphaFoldDB" id="A0A645GUX5"/>
<proteinExistence type="predicted"/>
<dbReference type="PANTHER" id="PTHR43370">
    <property type="entry name" value="SUGAR ABC TRANSPORTER INTEGRAL MEMBRANE PROTEIN-RELATED"/>
    <property type="match status" value="1"/>
</dbReference>
<dbReference type="PANTHER" id="PTHR43370:SF1">
    <property type="entry name" value="GUANOSINE ABC TRANSPORTER PERMEASE PROTEIN NUPQ"/>
    <property type="match status" value="1"/>
</dbReference>
<reference evidence="2" key="1">
    <citation type="submission" date="2019-08" db="EMBL/GenBank/DDBJ databases">
        <authorList>
            <person name="Kucharzyk K."/>
            <person name="Murdoch R.W."/>
            <person name="Higgins S."/>
            <person name="Loffler F."/>
        </authorList>
    </citation>
    <scope>NUCLEOTIDE SEQUENCE</scope>
</reference>
<comment type="caution">
    <text evidence="2">The sequence shown here is derived from an EMBL/GenBank/DDBJ whole genome shotgun (WGS) entry which is preliminary data.</text>
</comment>
<protein>
    <recommendedName>
        <fullName evidence="3">Branched-chain amino acid transport system / permease component</fullName>
    </recommendedName>
</protein>
<feature type="transmembrane region" description="Helical" evidence="1">
    <location>
        <begin position="39"/>
        <end position="57"/>
    </location>
</feature>
<sequence>MGGAYLSLGQMDLFVQGMTAGRGYIAMVINAFGRYNPIGALGGSIFFGFFDSLQIIFQDSFIPSAVMMMTPYVFTLIVLVFGLKNLKIPAGVGKHVDEQ</sequence>
<name>A0A645GUX5_9ZZZZ</name>
<evidence type="ECO:0008006" key="3">
    <source>
        <dbReference type="Google" id="ProtNLM"/>
    </source>
</evidence>
<gene>
    <name evidence="2" type="ORF">SDC9_174876</name>
</gene>
<feature type="transmembrane region" description="Helical" evidence="1">
    <location>
        <begin position="63"/>
        <end position="83"/>
    </location>
</feature>
<keyword evidence="1" id="KW-0812">Transmembrane</keyword>
<keyword evidence="1" id="KW-1133">Transmembrane helix</keyword>
<keyword evidence="1" id="KW-0472">Membrane</keyword>
<evidence type="ECO:0000256" key="1">
    <source>
        <dbReference type="SAM" id="Phobius"/>
    </source>
</evidence>
<accession>A0A645GUX5</accession>
<evidence type="ECO:0000313" key="2">
    <source>
        <dbReference type="EMBL" id="MPN27443.1"/>
    </source>
</evidence>
<dbReference type="EMBL" id="VSSQ01077345">
    <property type="protein sequence ID" value="MPN27443.1"/>
    <property type="molecule type" value="Genomic_DNA"/>
</dbReference>
<organism evidence="2">
    <name type="scientific">bioreactor metagenome</name>
    <dbReference type="NCBI Taxonomy" id="1076179"/>
    <lineage>
        <taxon>unclassified sequences</taxon>
        <taxon>metagenomes</taxon>
        <taxon>ecological metagenomes</taxon>
    </lineage>
</organism>